<dbReference type="HOGENOM" id="CLU_084848_0_0_1"/>
<dbReference type="InParanoid" id="F8Q8Y7"/>
<keyword evidence="1" id="KW-0175">Coiled coil</keyword>
<evidence type="ECO:0000313" key="2">
    <source>
        <dbReference type="EMBL" id="EGN95042.1"/>
    </source>
</evidence>
<feature type="coiled-coil region" evidence="1">
    <location>
        <begin position="167"/>
        <end position="201"/>
    </location>
</feature>
<name>F8Q8Y7_SERL3</name>
<organism evidence="3">
    <name type="scientific">Serpula lacrymans var. lacrymans (strain S7.3)</name>
    <name type="common">Dry rot fungus</name>
    <dbReference type="NCBI Taxonomy" id="936435"/>
    <lineage>
        <taxon>Eukaryota</taxon>
        <taxon>Fungi</taxon>
        <taxon>Dikarya</taxon>
        <taxon>Basidiomycota</taxon>
        <taxon>Agaricomycotina</taxon>
        <taxon>Agaricomycetes</taxon>
        <taxon>Agaricomycetidae</taxon>
        <taxon>Boletales</taxon>
        <taxon>Coniophorineae</taxon>
        <taxon>Serpulaceae</taxon>
        <taxon>Serpula</taxon>
    </lineage>
</organism>
<evidence type="ECO:0000313" key="3">
    <source>
        <dbReference type="Proteomes" id="UP000008063"/>
    </source>
</evidence>
<gene>
    <name evidence="2" type="ORF">SERLA73DRAFT_77055</name>
</gene>
<sequence>MSLCQHTKAGRIHLQFVQADKGGGSSTHQTQLDAPQAETGTPVVETFQEQHVVMSDVLSSIHEDSPASGPSNTQCLPTLAIGPSMVSQCSTVQPPPPIGPETASTVSEHNIDPVLLHLDAPQSPNPFQQTLSLPETPQSYLSRESEAIVNSFADTINNLQNARRTDAIELSQKLSEANRSKERAEAELARQQVDLAEKDALISEYRSRLGLS</sequence>
<evidence type="ECO:0000256" key="1">
    <source>
        <dbReference type="SAM" id="Coils"/>
    </source>
</evidence>
<keyword evidence="3" id="KW-1185">Reference proteome</keyword>
<accession>F8Q8Y7</accession>
<protein>
    <submittedName>
        <fullName evidence="2">Uncharacterized protein</fullName>
    </submittedName>
</protein>
<dbReference type="Proteomes" id="UP000008063">
    <property type="component" value="Unassembled WGS sequence"/>
</dbReference>
<dbReference type="EMBL" id="GL945486">
    <property type="protein sequence ID" value="EGN95042.1"/>
    <property type="molecule type" value="Genomic_DNA"/>
</dbReference>
<dbReference type="AlphaFoldDB" id="F8Q8Y7"/>
<proteinExistence type="predicted"/>
<reference evidence="3" key="1">
    <citation type="journal article" date="2011" name="Science">
        <title>The plant cell wall-decomposing machinery underlies the functional diversity of forest fungi.</title>
        <authorList>
            <person name="Eastwood D.C."/>
            <person name="Floudas D."/>
            <person name="Binder M."/>
            <person name="Majcherczyk A."/>
            <person name="Schneider P."/>
            <person name="Aerts A."/>
            <person name="Asiegbu F.O."/>
            <person name="Baker S.E."/>
            <person name="Barry K."/>
            <person name="Bendiksby M."/>
            <person name="Blumentritt M."/>
            <person name="Coutinho P.M."/>
            <person name="Cullen D."/>
            <person name="de Vries R.P."/>
            <person name="Gathman A."/>
            <person name="Goodell B."/>
            <person name="Henrissat B."/>
            <person name="Ihrmark K."/>
            <person name="Kauserud H."/>
            <person name="Kohler A."/>
            <person name="LaButti K."/>
            <person name="Lapidus A."/>
            <person name="Lavin J.L."/>
            <person name="Lee Y.-H."/>
            <person name="Lindquist E."/>
            <person name="Lilly W."/>
            <person name="Lucas S."/>
            <person name="Morin E."/>
            <person name="Murat C."/>
            <person name="Oguiza J.A."/>
            <person name="Park J."/>
            <person name="Pisabarro A.G."/>
            <person name="Riley R."/>
            <person name="Rosling A."/>
            <person name="Salamov A."/>
            <person name="Schmidt O."/>
            <person name="Schmutz J."/>
            <person name="Skrede I."/>
            <person name="Stenlid J."/>
            <person name="Wiebenga A."/>
            <person name="Xie X."/>
            <person name="Kuees U."/>
            <person name="Hibbett D.S."/>
            <person name="Hoffmeister D."/>
            <person name="Hoegberg N."/>
            <person name="Martin F."/>
            <person name="Grigoriev I.V."/>
            <person name="Watkinson S.C."/>
        </authorList>
    </citation>
    <scope>NUCLEOTIDE SEQUENCE [LARGE SCALE GENOMIC DNA]</scope>
    <source>
        <strain evidence="3">strain S7.3</strain>
    </source>
</reference>